<dbReference type="InterPro" id="IPR050445">
    <property type="entry name" value="Bact_polysacc_biosynth/exp"/>
</dbReference>
<keyword evidence="3" id="KW-0812">Transmembrane</keyword>
<evidence type="ECO:0000256" key="2">
    <source>
        <dbReference type="SAM" id="MobiDB-lite"/>
    </source>
</evidence>
<dbReference type="RefSeq" id="WP_047815056.1">
    <property type="nucleotide sequence ID" value="NZ_LECT01000028.1"/>
</dbReference>
<dbReference type="STRING" id="595434.RISK_003438"/>
<proteinExistence type="predicted"/>
<comment type="caution">
    <text evidence="4">The sequence shown here is derived from an EMBL/GenBank/DDBJ whole genome shotgun (WGS) entry which is preliminary data.</text>
</comment>
<keyword evidence="3" id="KW-0472">Membrane</keyword>
<evidence type="ECO:0000256" key="1">
    <source>
        <dbReference type="SAM" id="Coils"/>
    </source>
</evidence>
<feature type="coiled-coil region" evidence="1">
    <location>
        <begin position="287"/>
        <end position="321"/>
    </location>
</feature>
<gene>
    <name evidence="4" type="ORF">RISK_003438</name>
</gene>
<evidence type="ECO:0000313" key="4">
    <source>
        <dbReference type="EMBL" id="KLU04384.1"/>
    </source>
</evidence>
<keyword evidence="3" id="KW-1133">Transmembrane helix</keyword>
<name>A0A0J1EFW6_RHOIS</name>
<dbReference type="GO" id="GO:0005886">
    <property type="term" value="C:plasma membrane"/>
    <property type="evidence" value="ECO:0007669"/>
    <property type="project" value="TreeGrafter"/>
</dbReference>
<dbReference type="PANTHER" id="PTHR32309:SF13">
    <property type="entry name" value="FERRIC ENTEROBACTIN TRANSPORT PROTEIN FEPE"/>
    <property type="match status" value="1"/>
</dbReference>
<dbReference type="OrthoDB" id="292373at2"/>
<feature type="coiled-coil region" evidence="1">
    <location>
        <begin position="369"/>
        <end position="396"/>
    </location>
</feature>
<reference evidence="4" key="1">
    <citation type="submission" date="2015-05" db="EMBL/GenBank/DDBJ databases">
        <title>Permanent draft genome of Rhodopirellula islandicus K833.</title>
        <authorList>
            <person name="Kizina J."/>
            <person name="Richter M."/>
            <person name="Glockner F.O."/>
            <person name="Harder J."/>
        </authorList>
    </citation>
    <scope>NUCLEOTIDE SEQUENCE [LARGE SCALE GENOMIC DNA]</scope>
    <source>
        <strain evidence="4">K833</strain>
    </source>
</reference>
<organism evidence="4 5">
    <name type="scientific">Rhodopirellula islandica</name>
    <dbReference type="NCBI Taxonomy" id="595434"/>
    <lineage>
        <taxon>Bacteria</taxon>
        <taxon>Pseudomonadati</taxon>
        <taxon>Planctomycetota</taxon>
        <taxon>Planctomycetia</taxon>
        <taxon>Pirellulales</taxon>
        <taxon>Pirellulaceae</taxon>
        <taxon>Rhodopirellula</taxon>
    </lineage>
</organism>
<feature type="transmembrane region" description="Helical" evidence="3">
    <location>
        <begin position="54"/>
        <end position="75"/>
    </location>
</feature>
<evidence type="ECO:0000313" key="5">
    <source>
        <dbReference type="Proteomes" id="UP000036367"/>
    </source>
</evidence>
<feature type="compositionally biased region" description="Polar residues" evidence="2">
    <location>
        <begin position="527"/>
        <end position="536"/>
    </location>
</feature>
<dbReference type="EMBL" id="LECT01000028">
    <property type="protein sequence ID" value="KLU04384.1"/>
    <property type="molecule type" value="Genomic_DNA"/>
</dbReference>
<protein>
    <submittedName>
        <fullName evidence="4">Uncharacterized protein</fullName>
    </submittedName>
</protein>
<dbReference type="AlphaFoldDB" id="A0A0J1EFW6"/>
<feature type="region of interest" description="Disordered" evidence="2">
    <location>
        <begin position="1"/>
        <end position="36"/>
    </location>
</feature>
<dbReference type="GO" id="GO:0004713">
    <property type="term" value="F:protein tyrosine kinase activity"/>
    <property type="evidence" value="ECO:0007669"/>
    <property type="project" value="TreeGrafter"/>
</dbReference>
<dbReference type="Proteomes" id="UP000036367">
    <property type="component" value="Unassembled WGS sequence"/>
</dbReference>
<sequence>MSRSQPESTPSNSASRLNKRSSQFSAGSWSPSAPTESWAMVTPSEVLQSFRRRLPSIIVTTLLVTLAVVAVLIVWPNQYRSEGLMYVRLGRGALAVDPTTKTTQSVSMQESRTAEVVSIGEMIGSREIAERAVKRIGVEKINQPRTWIDRGLNDVEAFLKSDHQLTSWLPKSEGKTVGELTPEEYQAQLERENAIKKVSQAINVQIAKNGYTVAVAGKGDDPLLVQSVVQAVMDEYGRYHVEAHSVDGSESFFEKRAKQSRETALTTRRALQETRNEMGWLSAASAEETLRERIIDLEMKLNTADSELAEAISQAEELRRQLDGTKEWVPVEVTLGIANVAGDQMRSQLYDVQIQDGEELSRVSPNHPRYKLLQEKMQQSAQLANAEREDREERREAINPVYQELETQFQTIRAKAVGLKSRRDAVNERLAATQLDLRRLNDDSTRLAELTWEAELAEDTYREHARSLEEARVNSELDELQMSDVSVIQDATLNLKKSGPMRGLLSVVGLLLGLSLGLLQAILRDSPVSSTGGSRSEFSRNKADKVRRRPNSNDAATADTDMDDVMHEQDTIEVSKPVTAGLPNGDTVAMNETTGTFNAPVPR</sequence>
<accession>A0A0J1EFW6</accession>
<feature type="coiled-coil region" evidence="1">
    <location>
        <begin position="423"/>
        <end position="474"/>
    </location>
</feature>
<dbReference type="PATRIC" id="fig|595434.4.peg.3274"/>
<feature type="region of interest" description="Disordered" evidence="2">
    <location>
        <begin position="526"/>
        <end position="603"/>
    </location>
</feature>
<keyword evidence="5" id="KW-1185">Reference proteome</keyword>
<keyword evidence="1" id="KW-0175">Coiled coil</keyword>
<evidence type="ECO:0000256" key="3">
    <source>
        <dbReference type="SAM" id="Phobius"/>
    </source>
</evidence>
<feature type="compositionally biased region" description="Polar residues" evidence="2">
    <location>
        <begin position="1"/>
        <end position="35"/>
    </location>
</feature>
<dbReference type="PANTHER" id="PTHR32309">
    <property type="entry name" value="TYROSINE-PROTEIN KINASE"/>
    <property type="match status" value="1"/>
</dbReference>